<protein>
    <submittedName>
        <fullName evidence="2">Uncharacterized protein</fullName>
    </submittedName>
</protein>
<evidence type="ECO:0000313" key="2">
    <source>
        <dbReference type="EMBL" id="PXA04228.1"/>
    </source>
</evidence>
<organism evidence="2 3">
    <name type="scientific">Coraliomargarita sinensis</name>
    <dbReference type="NCBI Taxonomy" id="2174842"/>
    <lineage>
        <taxon>Bacteria</taxon>
        <taxon>Pseudomonadati</taxon>
        <taxon>Verrucomicrobiota</taxon>
        <taxon>Opitutia</taxon>
        <taxon>Puniceicoccales</taxon>
        <taxon>Coraliomargaritaceae</taxon>
        <taxon>Coraliomargarita</taxon>
    </lineage>
</organism>
<feature type="transmembrane region" description="Helical" evidence="1">
    <location>
        <begin position="12"/>
        <end position="37"/>
    </location>
</feature>
<name>A0A317ZJW4_9BACT</name>
<sequence>MVHFNANPSRKAFTLIEVVLALGVFFISILALIGLLAPMLKSVDEVEKIDEITSVVNTVNAFLQSSPKIPVRDTNGEITQSKFDSVYQAVSSAGSGEATLFVFRYYDGTSVDSISLEAGFSPNENDDGNFVGTNSIVDVNLFNDAAGPIYRVVLTASSVTPDNTNPPLRTTSRVNGVYTLTQSLNNYPEGYLALEARIFAEDPPGPAPNSFDTTTDLTLLSEVEPDFTFNTAIVR</sequence>
<dbReference type="AlphaFoldDB" id="A0A317ZJW4"/>
<proteinExistence type="predicted"/>
<reference evidence="2 3" key="1">
    <citation type="submission" date="2018-05" db="EMBL/GenBank/DDBJ databases">
        <title>Coraliomargarita sinensis sp. nov., isolated from a marine solar saltern.</title>
        <authorList>
            <person name="Zhou L.Y."/>
        </authorList>
    </citation>
    <scope>NUCLEOTIDE SEQUENCE [LARGE SCALE GENOMIC DNA]</scope>
    <source>
        <strain evidence="2 3">WN38</strain>
    </source>
</reference>
<keyword evidence="1" id="KW-0812">Transmembrane</keyword>
<accession>A0A317ZJW4</accession>
<dbReference type="InParanoid" id="A0A317ZJW4"/>
<dbReference type="OrthoDB" id="194950at2"/>
<evidence type="ECO:0000313" key="3">
    <source>
        <dbReference type="Proteomes" id="UP000247099"/>
    </source>
</evidence>
<dbReference type="EMBL" id="QHJQ01000004">
    <property type="protein sequence ID" value="PXA04228.1"/>
    <property type="molecule type" value="Genomic_DNA"/>
</dbReference>
<keyword evidence="1" id="KW-0472">Membrane</keyword>
<keyword evidence="1" id="KW-1133">Transmembrane helix</keyword>
<gene>
    <name evidence="2" type="ORF">DDZ13_06725</name>
</gene>
<dbReference type="Proteomes" id="UP000247099">
    <property type="component" value="Unassembled WGS sequence"/>
</dbReference>
<evidence type="ECO:0000256" key="1">
    <source>
        <dbReference type="SAM" id="Phobius"/>
    </source>
</evidence>
<dbReference type="RefSeq" id="WP_110130683.1">
    <property type="nucleotide sequence ID" value="NZ_QHJQ01000004.1"/>
</dbReference>
<keyword evidence="3" id="KW-1185">Reference proteome</keyword>
<comment type="caution">
    <text evidence="2">The sequence shown here is derived from an EMBL/GenBank/DDBJ whole genome shotgun (WGS) entry which is preliminary data.</text>
</comment>